<keyword evidence="3 5" id="KW-0698">rRNA processing</keyword>
<keyword evidence="1 5" id="KW-0963">Cytoplasm</keyword>
<comment type="function">
    <text evidence="5">An accessory protein needed during the final step in the assembly of 30S ribosomal subunit, possibly for assembly of the head region. Essential for efficient processing of 16S rRNA. May be needed both before and after RbfA during the maturation of 16S rRNA. It has affinity for free ribosomal 30S subunits but not for 70S ribosomes.</text>
</comment>
<dbReference type="SUPFAM" id="SSF50346">
    <property type="entry name" value="PRC-barrel domain"/>
    <property type="match status" value="1"/>
</dbReference>
<dbReference type="Pfam" id="PF24986">
    <property type="entry name" value="PRC_RimM"/>
    <property type="match status" value="1"/>
</dbReference>
<evidence type="ECO:0000259" key="6">
    <source>
        <dbReference type="Pfam" id="PF01782"/>
    </source>
</evidence>
<evidence type="ECO:0000313" key="9">
    <source>
        <dbReference type="Proteomes" id="UP000620366"/>
    </source>
</evidence>
<dbReference type="InterPro" id="IPR002676">
    <property type="entry name" value="RimM_N"/>
</dbReference>
<keyword evidence="9" id="KW-1185">Reference proteome</keyword>
<protein>
    <recommendedName>
        <fullName evidence="5">Ribosome maturation factor RimM</fullName>
    </recommendedName>
</protein>
<comment type="caution">
    <text evidence="8">The sequence shown here is derived from an EMBL/GenBank/DDBJ whole genome shotgun (WGS) entry which is preliminary data.</text>
</comment>
<dbReference type="GO" id="GO:0006364">
    <property type="term" value="P:rRNA processing"/>
    <property type="evidence" value="ECO:0007669"/>
    <property type="project" value="UniProtKB-UniRule"/>
</dbReference>
<evidence type="ECO:0000256" key="2">
    <source>
        <dbReference type="ARBA" id="ARBA00022517"/>
    </source>
</evidence>
<dbReference type="RefSeq" id="WP_249298807.1">
    <property type="nucleotide sequence ID" value="NZ_JACRSP010000001.1"/>
</dbReference>
<organism evidence="8 9">
    <name type="scientific">Feifania hominis</name>
    <dbReference type="NCBI Taxonomy" id="2763660"/>
    <lineage>
        <taxon>Bacteria</taxon>
        <taxon>Bacillati</taxon>
        <taxon>Bacillota</taxon>
        <taxon>Clostridia</taxon>
        <taxon>Eubacteriales</taxon>
        <taxon>Feifaniaceae</taxon>
        <taxon>Feifania</taxon>
    </lineage>
</organism>
<gene>
    <name evidence="5 8" type="primary">rimM</name>
    <name evidence="8" type="ORF">H8695_00465</name>
</gene>
<dbReference type="Gene3D" id="2.30.30.240">
    <property type="entry name" value="PRC-barrel domain"/>
    <property type="match status" value="1"/>
</dbReference>
<comment type="subcellular location">
    <subcellularLocation>
        <location evidence="5">Cytoplasm</location>
    </subcellularLocation>
</comment>
<dbReference type="SUPFAM" id="SSF50447">
    <property type="entry name" value="Translation proteins"/>
    <property type="match status" value="1"/>
</dbReference>
<dbReference type="InterPro" id="IPR009000">
    <property type="entry name" value="Transl_B-barrel_sf"/>
</dbReference>
<evidence type="ECO:0000256" key="5">
    <source>
        <dbReference type="HAMAP-Rule" id="MF_00014"/>
    </source>
</evidence>
<feature type="domain" description="Ribosome maturation factor RimM PRC barrel" evidence="7">
    <location>
        <begin position="96"/>
        <end position="157"/>
    </location>
</feature>
<keyword evidence="4 5" id="KW-0143">Chaperone</keyword>
<dbReference type="HAMAP" id="MF_00014">
    <property type="entry name" value="Ribosome_mat_RimM"/>
    <property type="match status" value="1"/>
</dbReference>
<dbReference type="InterPro" id="IPR011961">
    <property type="entry name" value="RimM"/>
</dbReference>
<comment type="similarity">
    <text evidence="5">Belongs to the RimM family.</text>
</comment>
<dbReference type="GO" id="GO:0042274">
    <property type="term" value="P:ribosomal small subunit biogenesis"/>
    <property type="evidence" value="ECO:0007669"/>
    <property type="project" value="UniProtKB-UniRule"/>
</dbReference>
<dbReference type="InterPro" id="IPR011033">
    <property type="entry name" value="PRC_barrel-like_sf"/>
</dbReference>
<proteinExistence type="inferred from homology"/>
<dbReference type="Pfam" id="PF01782">
    <property type="entry name" value="RimM"/>
    <property type="match status" value="1"/>
</dbReference>
<dbReference type="InterPro" id="IPR056792">
    <property type="entry name" value="PRC_RimM"/>
</dbReference>
<accession>A0A926DDS7</accession>
<evidence type="ECO:0000256" key="1">
    <source>
        <dbReference type="ARBA" id="ARBA00022490"/>
    </source>
</evidence>
<dbReference type="GO" id="GO:0005737">
    <property type="term" value="C:cytoplasm"/>
    <property type="evidence" value="ECO:0007669"/>
    <property type="project" value="UniProtKB-SubCell"/>
</dbReference>
<dbReference type="EMBL" id="JACRSP010000001">
    <property type="protein sequence ID" value="MBC8535170.1"/>
    <property type="molecule type" value="Genomic_DNA"/>
</dbReference>
<comment type="domain">
    <text evidence="5">The PRC barrel domain binds ribosomal protein uS19.</text>
</comment>
<evidence type="ECO:0000256" key="4">
    <source>
        <dbReference type="ARBA" id="ARBA00023186"/>
    </source>
</evidence>
<evidence type="ECO:0000313" key="8">
    <source>
        <dbReference type="EMBL" id="MBC8535170.1"/>
    </source>
</evidence>
<feature type="domain" description="RimM N-terminal" evidence="6">
    <location>
        <begin position="7"/>
        <end position="85"/>
    </location>
</feature>
<evidence type="ECO:0000256" key="3">
    <source>
        <dbReference type="ARBA" id="ARBA00022552"/>
    </source>
</evidence>
<dbReference type="Proteomes" id="UP000620366">
    <property type="component" value="Unassembled WGS sequence"/>
</dbReference>
<sequence>MKQYIDTGKIVATFGVRGELKVDAWSDAPEVLLDFDNLYLHDGTCLRVKSARVHKGQVLFHFEGYDTVERAQSLLRQVVYFDRDDVELPEGSYFVQDLMGLAVVDVDTGENYGRITEVRQTGANDVYFVKNDEGREVLIPAIAQVVVETDPAGGVMKIRPLEGLFDL</sequence>
<comment type="subunit">
    <text evidence="5">Binds ribosomal protein uS19.</text>
</comment>
<dbReference type="InterPro" id="IPR036976">
    <property type="entry name" value="RimM_N_sf"/>
</dbReference>
<name>A0A926DDS7_9FIRM</name>
<keyword evidence="2 5" id="KW-0690">Ribosome biogenesis</keyword>
<dbReference type="PANTHER" id="PTHR33692">
    <property type="entry name" value="RIBOSOME MATURATION FACTOR RIMM"/>
    <property type="match status" value="1"/>
</dbReference>
<dbReference type="AlphaFoldDB" id="A0A926DDS7"/>
<dbReference type="PANTHER" id="PTHR33692:SF1">
    <property type="entry name" value="RIBOSOME MATURATION FACTOR RIMM"/>
    <property type="match status" value="1"/>
</dbReference>
<dbReference type="NCBIfam" id="TIGR02273">
    <property type="entry name" value="16S_RimM"/>
    <property type="match status" value="1"/>
</dbReference>
<dbReference type="GO" id="GO:0005840">
    <property type="term" value="C:ribosome"/>
    <property type="evidence" value="ECO:0007669"/>
    <property type="project" value="InterPro"/>
</dbReference>
<reference evidence="8" key="1">
    <citation type="submission" date="2020-08" db="EMBL/GenBank/DDBJ databases">
        <title>Genome public.</title>
        <authorList>
            <person name="Liu C."/>
            <person name="Sun Q."/>
        </authorList>
    </citation>
    <scope>NUCLEOTIDE SEQUENCE</scope>
    <source>
        <strain evidence="8">BX7</strain>
    </source>
</reference>
<dbReference type="GO" id="GO:0043022">
    <property type="term" value="F:ribosome binding"/>
    <property type="evidence" value="ECO:0007669"/>
    <property type="project" value="InterPro"/>
</dbReference>
<evidence type="ECO:0000259" key="7">
    <source>
        <dbReference type="Pfam" id="PF24986"/>
    </source>
</evidence>
<dbReference type="Gene3D" id="2.40.30.60">
    <property type="entry name" value="RimM"/>
    <property type="match status" value="1"/>
</dbReference>